<evidence type="ECO:0008006" key="4">
    <source>
        <dbReference type="Google" id="ProtNLM"/>
    </source>
</evidence>
<name>A0A1B3XTC1_9BACI</name>
<evidence type="ECO:0000256" key="1">
    <source>
        <dbReference type="SAM" id="Phobius"/>
    </source>
</evidence>
<accession>A0A1B3XTC1</accession>
<keyword evidence="1" id="KW-1133">Transmembrane helix</keyword>
<reference evidence="2 3" key="1">
    <citation type="submission" date="2016-08" db="EMBL/GenBank/DDBJ databases">
        <title>Complete genome sequence of Bacillus muralis G25-68, a strain with toxicity to nematodes.</title>
        <authorList>
            <person name="Zheng Z."/>
        </authorList>
    </citation>
    <scope>NUCLEOTIDE SEQUENCE [LARGE SCALE GENOMIC DNA]</scope>
    <source>
        <strain evidence="2 3">G25-68</strain>
    </source>
</reference>
<feature type="transmembrane region" description="Helical" evidence="1">
    <location>
        <begin position="33"/>
        <end position="52"/>
    </location>
</feature>
<dbReference type="EMBL" id="CP017080">
    <property type="protein sequence ID" value="AOH56465.1"/>
    <property type="molecule type" value="Genomic_DNA"/>
</dbReference>
<organism evidence="2 3">
    <name type="scientific">Peribacillus muralis</name>
    <dbReference type="NCBI Taxonomy" id="264697"/>
    <lineage>
        <taxon>Bacteria</taxon>
        <taxon>Bacillati</taxon>
        <taxon>Bacillota</taxon>
        <taxon>Bacilli</taxon>
        <taxon>Bacillales</taxon>
        <taxon>Bacillaceae</taxon>
        <taxon>Peribacillus</taxon>
    </lineage>
</organism>
<sequence length="62" mass="6895">MKKYMTAILYFVAGAAFLVLGHADVLKQSKNPELAIGFGYIFLVFGGIHFLIKFVKGKKKSE</sequence>
<evidence type="ECO:0000313" key="3">
    <source>
        <dbReference type="Proteomes" id="UP000077926"/>
    </source>
</evidence>
<gene>
    <name evidence="2" type="ORF">ABE28_019025</name>
</gene>
<dbReference type="AlphaFoldDB" id="A0A1B3XTC1"/>
<dbReference type="Proteomes" id="UP000077926">
    <property type="component" value="Chromosome"/>
</dbReference>
<protein>
    <recommendedName>
        <fullName evidence="4">DUF3188 domain-containing protein</fullName>
    </recommendedName>
</protein>
<keyword evidence="1" id="KW-0812">Transmembrane</keyword>
<keyword evidence="1" id="KW-0472">Membrane</keyword>
<proteinExistence type="predicted"/>
<evidence type="ECO:0000313" key="2">
    <source>
        <dbReference type="EMBL" id="AOH56465.1"/>
    </source>
</evidence>
<dbReference type="KEGG" id="bmur:ABE28_019025"/>
<dbReference type="RefSeq" id="WP_064465455.1">
    <property type="nucleotide sequence ID" value="NZ_CP017080.1"/>
</dbReference>
<keyword evidence="3" id="KW-1185">Reference proteome</keyword>